<evidence type="ECO:0000313" key="1">
    <source>
        <dbReference type="EMBL" id="OUM74469.1"/>
    </source>
</evidence>
<keyword evidence="2" id="KW-1185">Reference proteome</keyword>
<accession>A0A1Y3P3V0</accession>
<dbReference type="Proteomes" id="UP000195440">
    <property type="component" value="Unassembled WGS sequence"/>
</dbReference>
<gene>
    <name evidence="1" type="ORF">AUC60_06890</name>
</gene>
<name>A0A1Y3P3V0_9PSED</name>
<dbReference type="AlphaFoldDB" id="A0A1Y3P3V0"/>
<organism evidence="1 2">
    <name type="scientific">Pseudomonas caspiana</name>
    <dbReference type="NCBI Taxonomy" id="1451454"/>
    <lineage>
        <taxon>Bacteria</taxon>
        <taxon>Pseudomonadati</taxon>
        <taxon>Pseudomonadota</taxon>
        <taxon>Gammaproteobacteria</taxon>
        <taxon>Pseudomonadales</taxon>
        <taxon>Pseudomonadaceae</taxon>
        <taxon>Pseudomonas</taxon>
    </lineage>
</organism>
<protein>
    <submittedName>
        <fullName evidence="1">Uncharacterized protein</fullName>
    </submittedName>
</protein>
<sequence length="60" mass="7031">MGVNGAKVFIAVAPSNFFLRMRPRHEIPYILIGIGLHWLWLYKQNFLLSWQPTQAQHDLP</sequence>
<proteinExistence type="predicted"/>
<dbReference type="EMBL" id="LOHF01000004">
    <property type="protein sequence ID" value="OUM74469.1"/>
    <property type="molecule type" value="Genomic_DNA"/>
</dbReference>
<reference evidence="1 2" key="1">
    <citation type="journal article" date="2017" name="Syst. Appl. Microbiol.">
        <title>Pseudomonas caspiana sp. nov., a citrus pathogen in the Pseudomonas syringae phylogenetic group.</title>
        <authorList>
            <person name="Busquets A."/>
            <person name="Gomila M."/>
            <person name="Beiki F."/>
            <person name="Mulet M."/>
            <person name="Rahimian H."/>
            <person name="Garcia-Valdes E."/>
            <person name="Lalucat J."/>
        </authorList>
    </citation>
    <scope>NUCLEOTIDE SEQUENCE [LARGE SCALE GENOMIC DNA]</scope>
    <source>
        <strain evidence="1 2">FBF102</strain>
    </source>
</reference>
<evidence type="ECO:0000313" key="2">
    <source>
        <dbReference type="Proteomes" id="UP000195440"/>
    </source>
</evidence>
<comment type="caution">
    <text evidence="1">The sequence shown here is derived from an EMBL/GenBank/DDBJ whole genome shotgun (WGS) entry which is preliminary data.</text>
</comment>